<protein>
    <submittedName>
        <fullName evidence="3">SDR family oxidoreductase</fullName>
    </submittedName>
</protein>
<dbReference type="InterPro" id="IPR051122">
    <property type="entry name" value="SDR_DHRS6-like"/>
</dbReference>
<dbReference type="InterPro" id="IPR036291">
    <property type="entry name" value="NAD(P)-bd_dom_sf"/>
</dbReference>
<gene>
    <name evidence="3" type="ORF">GCM10009663_68500</name>
</gene>
<name>A0ABN1U6K6_9ACTN</name>
<dbReference type="PANTHER" id="PTHR43477">
    <property type="entry name" value="DIHYDROANTICAPSIN 7-DEHYDROGENASE"/>
    <property type="match status" value="1"/>
</dbReference>
<sequence length="252" mass="24861">MPLSPSSPYPSFAGLRIVVMGGSSGIGEAAARAFAAAGADVVITGRSKARLDAAAERIGHPVTAVEADATSAGSIAACFEAVGRLDHPVLALSSGAVGLGPFAELAEADLRTAFDGKLFAHFAVLRAALPRLREDGSVTFVTAASARAALPGSSGLAAVNGALEAAVPPLAAELAPLRINAVSPGVVDTAWWSGMPDADRAAFFAGVAAALPVGRVGTPEDVAQAIAYLAGNGFTTGTVLDCAGGATLATGR</sequence>
<evidence type="ECO:0000313" key="4">
    <source>
        <dbReference type="Proteomes" id="UP001499987"/>
    </source>
</evidence>
<organism evidence="3 4">
    <name type="scientific">Kitasatospora arboriphila</name>
    <dbReference type="NCBI Taxonomy" id="258052"/>
    <lineage>
        <taxon>Bacteria</taxon>
        <taxon>Bacillati</taxon>
        <taxon>Actinomycetota</taxon>
        <taxon>Actinomycetes</taxon>
        <taxon>Kitasatosporales</taxon>
        <taxon>Streptomycetaceae</taxon>
        <taxon>Kitasatospora</taxon>
    </lineage>
</organism>
<dbReference type="SUPFAM" id="SSF51735">
    <property type="entry name" value="NAD(P)-binding Rossmann-fold domains"/>
    <property type="match status" value="1"/>
</dbReference>
<dbReference type="Proteomes" id="UP001499987">
    <property type="component" value="Unassembled WGS sequence"/>
</dbReference>
<dbReference type="Gene3D" id="3.40.50.720">
    <property type="entry name" value="NAD(P)-binding Rossmann-like Domain"/>
    <property type="match status" value="1"/>
</dbReference>
<proteinExistence type="inferred from homology"/>
<keyword evidence="2" id="KW-0560">Oxidoreductase</keyword>
<evidence type="ECO:0000256" key="2">
    <source>
        <dbReference type="ARBA" id="ARBA00023002"/>
    </source>
</evidence>
<dbReference type="Pfam" id="PF13561">
    <property type="entry name" value="adh_short_C2"/>
    <property type="match status" value="1"/>
</dbReference>
<dbReference type="InterPro" id="IPR002347">
    <property type="entry name" value="SDR_fam"/>
</dbReference>
<dbReference type="PANTHER" id="PTHR43477:SF1">
    <property type="entry name" value="DIHYDROANTICAPSIN 7-DEHYDROGENASE"/>
    <property type="match status" value="1"/>
</dbReference>
<evidence type="ECO:0000313" key="3">
    <source>
        <dbReference type="EMBL" id="GAA1118840.1"/>
    </source>
</evidence>
<comment type="similarity">
    <text evidence="1">Belongs to the short-chain dehydrogenases/reductases (SDR) family.</text>
</comment>
<accession>A0ABN1U6K6</accession>
<comment type="caution">
    <text evidence="3">The sequence shown here is derived from an EMBL/GenBank/DDBJ whole genome shotgun (WGS) entry which is preliminary data.</text>
</comment>
<dbReference type="RefSeq" id="WP_344627625.1">
    <property type="nucleotide sequence ID" value="NZ_BAAALD010000110.1"/>
</dbReference>
<evidence type="ECO:0000256" key="1">
    <source>
        <dbReference type="ARBA" id="ARBA00006484"/>
    </source>
</evidence>
<keyword evidence="4" id="KW-1185">Reference proteome</keyword>
<dbReference type="PRINTS" id="PR00081">
    <property type="entry name" value="GDHRDH"/>
</dbReference>
<reference evidence="3 4" key="1">
    <citation type="journal article" date="2019" name="Int. J. Syst. Evol. Microbiol.">
        <title>The Global Catalogue of Microorganisms (GCM) 10K type strain sequencing project: providing services to taxonomists for standard genome sequencing and annotation.</title>
        <authorList>
            <consortium name="The Broad Institute Genomics Platform"/>
            <consortium name="The Broad Institute Genome Sequencing Center for Infectious Disease"/>
            <person name="Wu L."/>
            <person name="Ma J."/>
        </authorList>
    </citation>
    <scope>NUCLEOTIDE SEQUENCE [LARGE SCALE GENOMIC DNA]</scope>
    <source>
        <strain evidence="3 4">JCM 13002</strain>
    </source>
</reference>
<dbReference type="EMBL" id="BAAALD010000110">
    <property type="protein sequence ID" value="GAA1118840.1"/>
    <property type="molecule type" value="Genomic_DNA"/>
</dbReference>